<dbReference type="Proteomes" id="UP001200034">
    <property type="component" value="Unassembled WGS sequence"/>
</dbReference>
<evidence type="ECO:0000256" key="3">
    <source>
        <dbReference type="SAM" id="MobiDB-lite"/>
    </source>
</evidence>
<dbReference type="InterPro" id="IPR035979">
    <property type="entry name" value="RBD_domain_sf"/>
</dbReference>
<comment type="caution">
    <text evidence="5">The sequence shown here is derived from an EMBL/GenBank/DDBJ whole genome shotgun (WGS) entry which is preliminary data.</text>
</comment>
<dbReference type="Pfam" id="PF00076">
    <property type="entry name" value="RRM_1"/>
    <property type="match status" value="1"/>
</dbReference>
<feature type="region of interest" description="Disordered" evidence="3">
    <location>
        <begin position="185"/>
        <end position="271"/>
    </location>
</feature>
<dbReference type="PROSITE" id="PS50102">
    <property type="entry name" value="RRM"/>
    <property type="match status" value="1"/>
</dbReference>
<dbReference type="SUPFAM" id="SSF54928">
    <property type="entry name" value="RNA-binding domain, RBD"/>
    <property type="match status" value="1"/>
</dbReference>
<keyword evidence="1 2" id="KW-0694">RNA-binding</keyword>
<evidence type="ECO:0000256" key="1">
    <source>
        <dbReference type="ARBA" id="ARBA00022884"/>
    </source>
</evidence>
<feature type="region of interest" description="Disordered" evidence="3">
    <location>
        <begin position="53"/>
        <end position="101"/>
    </location>
</feature>
<dbReference type="InterPro" id="IPR000504">
    <property type="entry name" value="RRM_dom"/>
</dbReference>
<dbReference type="EMBL" id="JAJJHW010003889">
    <property type="protein sequence ID" value="KAH8354916.1"/>
    <property type="molecule type" value="Genomic_DNA"/>
</dbReference>
<reference evidence="5" key="1">
    <citation type="journal article" date="2021" name="Mol. Ecol. Resour.">
        <title>Phylogenomic analyses of the genus Drosophila reveals genomic signals of climate adaptation.</title>
        <authorList>
            <person name="Li F."/>
            <person name="Rane R.V."/>
            <person name="Luria V."/>
            <person name="Xiong Z."/>
            <person name="Chen J."/>
            <person name="Li Z."/>
            <person name="Catullo R.A."/>
            <person name="Griffin P.C."/>
            <person name="Schiffer M."/>
            <person name="Pearce S."/>
            <person name="Lee S.F."/>
            <person name="McElroy K."/>
            <person name="Stocker A."/>
            <person name="Shirriffs J."/>
            <person name="Cockerell F."/>
            <person name="Coppin C."/>
            <person name="Sgro C.M."/>
            <person name="Karger A."/>
            <person name="Cain J.W."/>
            <person name="Weber J.A."/>
            <person name="Santpere G."/>
            <person name="Kirschner M.W."/>
            <person name="Hoffmann A.A."/>
            <person name="Oakeshott J.G."/>
            <person name="Zhang G."/>
        </authorList>
    </citation>
    <scope>NUCLEOTIDE SEQUENCE</scope>
    <source>
        <strain evidence="5">BGI-SZ-2011g</strain>
    </source>
</reference>
<dbReference type="CDD" id="cd12363">
    <property type="entry name" value="RRM_TRA2"/>
    <property type="match status" value="1"/>
</dbReference>
<protein>
    <recommendedName>
        <fullName evidence="4">RRM domain-containing protein</fullName>
    </recommendedName>
</protein>
<dbReference type="InterPro" id="IPR050441">
    <property type="entry name" value="RBM"/>
</dbReference>
<dbReference type="GO" id="GO:0003723">
    <property type="term" value="F:RNA binding"/>
    <property type="evidence" value="ECO:0007669"/>
    <property type="project" value="UniProtKB-UniRule"/>
</dbReference>
<dbReference type="InterPro" id="IPR012677">
    <property type="entry name" value="Nucleotide-bd_a/b_plait_sf"/>
</dbReference>
<name>A0AAD4PGI0_9MUSC</name>
<evidence type="ECO:0000313" key="5">
    <source>
        <dbReference type="EMBL" id="KAH8354916.1"/>
    </source>
</evidence>
<dbReference type="Gene3D" id="3.30.70.330">
    <property type="match status" value="1"/>
</dbReference>
<dbReference type="AlphaFoldDB" id="A0AAD4PGI0"/>
<evidence type="ECO:0000256" key="2">
    <source>
        <dbReference type="PROSITE-ProRule" id="PRU00176"/>
    </source>
</evidence>
<feature type="compositionally biased region" description="Basic and acidic residues" evidence="3">
    <location>
        <begin position="84"/>
        <end position="100"/>
    </location>
</feature>
<evidence type="ECO:0000313" key="6">
    <source>
        <dbReference type="Proteomes" id="UP001200034"/>
    </source>
</evidence>
<feature type="compositionally biased region" description="Basic residues" evidence="3">
    <location>
        <begin position="236"/>
        <end position="271"/>
    </location>
</feature>
<keyword evidence="6" id="KW-1185">Reference proteome</keyword>
<gene>
    <name evidence="5" type="ORF">KR093_001138</name>
</gene>
<evidence type="ECO:0000259" key="4">
    <source>
        <dbReference type="PROSITE" id="PS50102"/>
    </source>
</evidence>
<feature type="compositionally biased region" description="Basic residues" evidence="3">
    <location>
        <begin position="53"/>
        <end position="68"/>
    </location>
</feature>
<sequence>MSAGISSTRDRDHLQRIHNHIYNQSCGTSAASSDSYRSRPACLSELDIYDHRHHTYKTKPTPQHRRSPSRSGTESPRSRHHSDRKAADRQRMRQARDRPQPSRCIGVFGLAIHTTQQQVRELFNKFGPIDRIQMVIDAHTRRSRGFCFIYFENLSDARTAKDACTGMDVDGRRIRVDYSITQRAHTPTPGVYMGQASRPARKRSRDREYSTRDASRSHRRHREVSSSLSPYDSSRRRYRSRHRYERSRTRSRSHSRSYSRSPRKSRISSRY</sequence>
<proteinExistence type="predicted"/>
<accession>A0AAD4PGI0</accession>
<organism evidence="5 6">
    <name type="scientific">Drosophila rubida</name>
    <dbReference type="NCBI Taxonomy" id="30044"/>
    <lineage>
        <taxon>Eukaryota</taxon>
        <taxon>Metazoa</taxon>
        <taxon>Ecdysozoa</taxon>
        <taxon>Arthropoda</taxon>
        <taxon>Hexapoda</taxon>
        <taxon>Insecta</taxon>
        <taxon>Pterygota</taxon>
        <taxon>Neoptera</taxon>
        <taxon>Endopterygota</taxon>
        <taxon>Diptera</taxon>
        <taxon>Brachycera</taxon>
        <taxon>Muscomorpha</taxon>
        <taxon>Ephydroidea</taxon>
        <taxon>Drosophilidae</taxon>
        <taxon>Drosophila</taxon>
    </lineage>
</organism>
<dbReference type="SMART" id="SM00360">
    <property type="entry name" value="RRM"/>
    <property type="match status" value="1"/>
</dbReference>
<feature type="compositionally biased region" description="Basic and acidic residues" evidence="3">
    <location>
        <begin position="205"/>
        <end position="216"/>
    </location>
</feature>
<feature type="domain" description="RRM" evidence="4">
    <location>
        <begin position="103"/>
        <end position="181"/>
    </location>
</feature>
<dbReference type="PANTHER" id="PTHR48034">
    <property type="entry name" value="TRANSFORMER-2 SEX-DETERMINING PROTEIN-RELATED"/>
    <property type="match status" value="1"/>
</dbReference>